<reference evidence="1 2" key="1">
    <citation type="submission" date="2021-10" db="EMBL/GenBank/DDBJ databases">
        <title>Anaerobic single-cell dispensing facilitates the cultivation of human gut bacteria.</title>
        <authorList>
            <person name="Afrizal A."/>
        </authorList>
    </citation>
    <scope>NUCLEOTIDE SEQUENCE [LARGE SCALE GENOMIC DNA]</scope>
    <source>
        <strain evidence="1 2">CLA-AA-H224</strain>
    </source>
</reference>
<dbReference type="InterPro" id="IPR008929">
    <property type="entry name" value="Chondroitin_lyas"/>
</dbReference>
<gene>
    <name evidence="1" type="ORF">LKD48_13770</name>
</gene>
<dbReference type="InterPro" id="IPR008928">
    <property type="entry name" value="6-hairpin_glycosidase_sf"/>
</dbReference>
<proteinExistence type="predicted"/>
<dbReference type="GO" id="GO:0005975">
    <property type="term" value="P:carbohydrate metabolic process"/>
    <property type="evidence" value="ECO:0007669"/>
    <property type="project" value="InterPro"/>
</dbReference>
<organism evidence="1 2">
    <name type="scientific">Anthropogastromicrobium aceti</name>
    <dbReference type="NCBI Taxonomy" id="2981768"/>
    <lineage>
        <taxon>Bacteria</taxon>
        <taxon>Bacillati</taxon>
        <taxon>Bacillota</taxon>
        <taxon>Clostridia</taxon>
        <taxon>Lachnospirales</taxon>
        <taxon>Lachnospiraceae</taxon>
        <taxon>Anthropogastromicrobium</taxon>
    </lineage>
</organism>
<evidence type="ECO:0000313" key="2">
    <source>
        <dbReference type="Proteomes" id="UP001198200"/>
    </source>
</evidence>
<name>A0AAE3E6G2_9FIRM</name>
<evidence type="ECO:0000313" key="1">
    <source>
        <dbReference type="EMBL" id="MCC2222676.1"/>
    </source>
</evidence>
<dbReference type="Gene3D" id="1.50.10.100">
    <property type="entry name" value="Chondroitin AC/alginate lyase"/>
    <property type="match status" value="1"/>
</dbReference>
<accession>A0AAE3E6G2</accession>
<sequence>MKRYMAHILVSAEKITEHFLKVQVHDEGTLADGGMEGLVVDVKPTVFALRAAMSVYLYPQSRFYKDETLRTAMEQAIDFVARNQNEDGSFDYTVCNFHSAPDTAFCYHPMDKTYRLMKKFENDVDTSSLQEKYLAIMKKAAAAIRDGGFHTPNHRWAICAALMQAADVFAGDESFAKSCKARTEKYFNEGIDGNADGEYAERSTGGYNCVVNDAMINLYEMTKNKEYLSYPERNLHMMELYFEPDGTIFTQNSTRQDRGKKVWPDLYFHQYLYMATRGNVTGEHRDEFLKAAHQIIRSCIARGDDAPDCLYLLMLYEQMAECTLEGSGFIKKYRKLFSDSGVLRVARENYAYTALKGKTAFLYVNVNGMDVCFKIGESFCEVRNFVAQQLIQTKDGCELTASANVWYYEPWAEKPNTSDWWQMDQKKRSLKIPRTLTTKVTIHEHEDGLEIALHTEGLEKLPLRLQLCVPAGTVVRNDAFWLKAEAGQGMIVRSGDVELALGEQILSFGPCFGEHEFQGHYSGEETNAGGYTIFCNALTPVDKTVFLRVKRK</sequence>
<protein>
    <submittedName>
        <fullName evidence="1">Uncharacterized protein</fullName>
    </submittedName>
</protein>
<dbReference type="RefSeq" id="WP_308732309.1">
    <property type="nucleotide sequence ID" value="NZ_JAJEQN010000044.1"/>
</dbReference>
<keyword evidence="2" id="KW-1185">Reference proteome</keyword>
<comment type="caution">
    <text evidence="1">The sequence shown here is derived from an EMBL/GenBank/DDBJ whole genome shotgun (WGS) entry which is preliminary data.</text>
</comment>
<dbReference type="Proteomes" id="UP001198200">
    <property type="component" value="Unassembled WGS sequence"/>
</dbReference>
<dbReference type="EMBL" id="JAJEQN010000044">
    <property type="protein sequence ID" value="MCC2222676.1"/>
    <property type="molecule type" value="Genomic_DNA"/>
</dbReference>
<dbReference type="SUPFAM" id="SSF48208">
    <property type="entry name" value="Six-hairpin glycosidases"/>
    <property type="match status" value="1"/>
</dbReference>
<dbReference type="AlphaFoldDB" id="A0AAE3E6G2"/>